<keyword evidence="13" id="KW-0511">Multifunctional enzyme</keyword>
<dbReference type="GO" id="GO:0044205">
    <property type="term" value="P:'de novo' UMP biosynthetic process"/>
    <property type="evidence" value="ECO:0007669"/>
    <property type="project" value="UniProtKB-UniPathway"/>
</dbReference>
<feature type="domain" description="Orotidine 5'-phosphate decarboxylase" evidence="16">
    <location>
        <begin position="257"/>
        <end position="476"/>
    </location>
</feature>
<keyword evidence="18" id="KW-1185">Reference proteome</keyword>
<dbReference type="InterPro" id="IPR013785">
    <property type="entry name" value="Aldolase_TIM"/>
</dbReference>
<evidence type="ECO:0000313" key="17">
    <source>
        <dbReference type="EnsemblMetazoa" id="MESCA003761-PA"/>
    </source>
</evidence>
<dbReference type="FunFam" id="3.40.50.2020:FF:000025">
    <property type="entry name" value="Uridine monophosphate synthetase"/>
    <property type="match status" value="1"/>
</dbReference>
<evidence type="ECO:0000256" key="14">
    <source>
        <dbReference type="PIRSR" id="PIRSR614732-1"/>
    </source>
</evidence>
<evidence type="ECO:0000256" key="7">
    <source>
        <dbReference type="ARBA" id="ARBA00015047"/>
    </source>
</evidence>
<dbReference type="GO" id="GO:0006207">
    <property type="term" value="P:'de novo' pyrimidine nucleobase biosynthetic process"/>
    <property type="evidence" value="ECO:0007669"/>
    <property type="project" value="InterPro"/>
</dbReference>
<dbReference type="SMART" id="SM00934">
    <property type="entry name" value="OMPdecase"/>
    <property type="match status" value="1"/>
</dbReference>
<dbReference type="EMBL" id="CAQQ02123440">
    <property type="status" value="NOT_ANNOTATED_CDS"/>
    <property type="molecule type" value="Genomic_DNA"/>
</dbReference>
<dbReference type="AlphaFoldDB" id="T1GJV6"/>
<keyword evidence="8" id="KW-0328">Glycosyltransferase</keyword>
<dbReference type="InterPro" id="IPR014732">
    <property type="entry name" value="OMPdecase"/>
</dbReference>
<comment type="similarity">
    <text evidence="3">In the N-terminal section; belongs to the purine/pyrimidine phosphoribosyltransferase family.</text>
</comment>
<evidence type="ECO:0000256" key="13">
    <source>
        <dbReference type="ARBA" id="ARBA00023268"/>
    </source>
</evidence>
<dbReference type="SUPFAM" id="SSF51366">
    <property type="entry name" value="Ribulose-phoshate binding barrel"/>
    <property type="match status" value="1"/>
</dbReference>
<dbReference type="EC" id="2.4.2.10" evidence="5"/>
<evidence type="ECO:0000256" key="11">
    <source>
        <dbReference type="ARBA" id="ARBA00022975"/>
    </source>
</evidence>
<dbReference type="SUPFAM" id="SSF53271">
    <property type="entry name" value="PRTase-like"/>
    <property type="match status" value="1"/>
</dbReference>
<dbReference type="STRING" id="36166.T1GJV6"/>
<evidence type="ECO:0000256" key="3">
    <source>
        <dbReference type="ARBA" id="ARBA00006221"/>
    </source>
</evidence>
<feature type="binding site" evidence="15">
    <location>
        <position position="461"/>
    </location>
    <ligand>
        <name>substrate</name>
    </ligand>
</feature>
<comment type="pathway">
    <text evidence="2">Pyrimidine metabolism; UMP biosynthesis via de novo pathway; UMP from orotate: step 1/2.</text>
</comment>
<dbReference type="InterPro" id="IPR004467">
    <property type="entry name" value="Or_phspho_trans_dom"/>
</dbReference>
<dbReference type="HAMAP" id="MF_01208">
    <property type="entry name" value="PyrE"/>
    <property type="match status" value="1"/>
</dbReference>
<dbReference type="GO" id="GO:0004590">
    <property type="term" value="F:orotidine-5'-phosphate decarboxylase activity"/>
    <property type="evidence" value="ECO:0007669"/>
    <property type="project" value="UniProtKB-EC"/>
</dbReference>
<dbReference type="Gene3D" id="3.40.50.2020">
    <property type="match status" value="1"/>
</dbReference>
<protein>
    <recommendedName>
        <fullName evidence="7">Uridine 5'-monophosphate synthase</fullName>
        <ecNumber evidence="5">2.4.2.10</ecNumber>
        <ecNumber evidence="6">4.1.1.23</ecNumber>
    </recommendedName>
</protein>
<feature type="active site" description="For OMPdecase activity" evidence="14">
    <location>
        <position position="318"/>
    </location>
</feature>
<dbReference type="NCBIfam" id="TIGR00336">
    <property type="entry name" value="pyrE"/>
    <property type="match status" value="1"/>
</dbReference>
<evidence type="ECO:0000259" key="16">
    <source>
        <dbReference type="SMART" id="SM00934"/>
    </source>
</evidence>
<dbReference type="Gene3D" id="3.20.20.70">
    <property type="entry name" value="Aldolase class I"/>
    <property type="match status" value="1"/>
</dbReference>
<evidence type="ECO:0000256" key="15">
    <source>
        <dbReference type="PIRSR" id="PIRSR614732-2"/>
    </source>
</evidence>
<sequence>MLDKQSTEMKNLVVKLYEINAFKFGDFKMKVGINSPVYFDLRVIVSYPEVMETIGNFVVEYMKDLNLEYQHLCGVPYTALPIATLAAVKVNKSMLVRRKEVKTYGTKKAIEGKYSVGDNCLIIEDIITSGSSILETVDSLRNEGITVTDAIVIVDREQGGKANIAERGVRVHTLFTLSFMLNVLKEAGHIQEETVQSVNKYIQAVQIKSDGSFANGNNVQVVNKLDRATMLFEERASMAKSKKAKQLFNLMAQKKTNLCLACDTTDPQEILDLAEKCGPYICLFKTHMDIVDSIPSNFTSDLSAIAKRHNFLIMEDRKFSDIGNTVALQLSKGPFKISKWADFVTAHSLPGQGVLKGIKAGLAEENPKDLNVFLLAEMSCQGCLIDEKYKENTIKMATESTDIDVITGVVCQNKECFAFPGLIQLTPGVKINENKDDLGQQYNTPEYVVKSKGADIGVVGRGILTAKSPEKAAVEYRDALWSAYLERTQQ</sequence>
<feature type="binding site" evidence="15">
    <location>
        <position position="379"/>
    </location>
    <ligand>
        <name>substrate</name>
    </ligand>
</feature>
<dbReference type="FunFam" id="3.20.20.70:FF:000245">
    <property type="entry name" value="Bifunctional UMP-synthetase"/>
    <property type="match status" value="1"/>
</dbReference>
<evidence type="ECO:0000256" key="5">
    <source>
        <dbReference type="ARBA" id="ARBA00011971"/>
    </source>
</evidence>
<evidence type="ECO:0000256" key="4">
    <source>
        <dbReference type="ARBA" id="ARBA00009769"/>
    </source>
</evidence>
<dbReference type="Pfam" id="PF00215">
    <property type="entry name" value="OMPdecase"/>
    <property type="match status" value="1"/>
</dbReference>
<evidence type="ECO:0000313" key="18">
    <source>
        <dbReference type="Proteomes" id="UP000015102"/>
    </source>
</evidence>
<evidence type="ECO:0000256" key="6">
    <source>
        <dbReference type="ARBA" id="ARBA00012321"/>
    </source>
</evidence>
<feature type="active site" description="For OMPdecase activity" evidence="14">
    <location>
        <position position="316"/>
    </location>
</feature>
<dbReference type="PANTHER" id="PTHR19278:SF9">
    <property type="entry name" value="URIDINE 5'-MONOPHOSPHATE SYNTHASE"/>
    <property type="match status" value="1"/>
</dbReference>
<dbReference type="GO" id="GO:0004588">
    <property type="term" value="F:orotate phosphoribosyltransferase activity"/>
    <property type="evidence" value="ECO:0007669"/>
    <property type="project" value="UniProtKB-EC"/>
</dbReference>
<feature type="binding site" evidence="15">
    <location>
        <position position="460"/>
    </location>
    <ligand>
        <name>substrate</name>
    </ligand>
</feature>
<comment type="similarity">
    <text evidence="4">In the C-terminal section; belongs to the OMP decarboxylase family.</text>
</comment>
<dbReference type="EC" id="4.1.1.23" evidence="6"/>
<dbReference type="HOGENOM" id="CLU_049275_1_0_1"/>
<accession>T1GJV6</accession>
<dbReference type="InterPro" id="IPR023031">
    <property type="entry name" value="OPRT"/>
</dbReference>
<comment type="pathway">
    <text evidence="1">Pyrimidine metabolism; UMP biosynthesis via de novo pathway; UMP from orotate: step 2/2.</text>
</comment>
<dbReference type="CDD" id="cd06223">
    <property type="entry name" value="PRTases_typeI"/>
    <property type="match status" value="1"/>
</dbReference>
<feature type="binding site" evidence="15">
    <location>
        <position position="263"/>
    </location>
    <ligand>
        <name>substrate</name>
    </ligand>
</feature>
<keyword evidence="11" id="KW-0665">Pyrimidine biosynthesis</keyword>
<keyword evidence="12" id="KW-0456">Lyase</keyword>
<evidence type="ECO:0000256" key="2">
    <source>
        <dbReference type="ARBA" id="ARBA00004889"/>
    </source>
</evidence>
<reference evidence="17" key="2">
    <citation type="submission" date="2015-06" db="UniProtKB">
        <authorList>
            <consortium name="EnsemblMetazoa"/>
        </authorList>
    </citation>
    <scope>IDENTIFICATION</scope>
</reference>
<dbReference type="NCBIfam" id="TIGR01740">
    <property type="entry name" value="pyrF"/>
    <property type="match status" value="1"/>
</dbReference>
<evidence type="ECO:0000256" key="9">
    <source>
        <dbReference type="ARBA" id="ARBA00022679"/>
    </source>
</evidence>
<dbReference type="EnsemblMetazoa" id="MESCA003761-RA">
    <property type="protein sequence ID" value="MESCA003761-PA"/>
    <property type="gene ID" value="MESCA003761"/>
</dbReference>
<dbReference type="PANTHER" id="PTHR19278">
    <property type="entry name" value="OROTATE PHOSPHORIBOSYLTRANSFERASE"/>
    <property type="match status" value="1"/>
</dbReference>
<dbReference type="PROSITE" id="PS00156">
    <property type="entry name" value="OMPDECASE"/>
    <property type="match status" value="1"/>
</dbReference>
<evidence type="ECO:0000256" key="8">
    <source>
        <dbReference type="ARBA" id="ARBA00022676"/>
    </source>
</evidence>
<evidence type="ECO:0000256" key="12">
    <source>
        <dbReference type="ARBA" id="ARBA00023239"/>
    </source>
</evidence>
<feature type="active site" description="For OMPdecase activity" evidence="14">
    <location>
        <position position="321"/>
    </location>
</feature>
<dbReference type="InterPro" id="IPR011060">
    <property type="entry name" value="RibuloseP-bd_barrel"/>
</dbReference>
<dbReference type="Pfam" id="PF00156">
    <property type="entry name" value="Pribosyltran"/>
    <property type="match status" value="1"/>
</dbReference>
<dbReference type="Proteomes" id="UP000015102">
    <property type="component" value="Unassembled WGS sequence"/>
</dbReference>
<dbReference type="InterPro" id="IPR001754">
    <property type="entry name" value="OMPdeCOase_dom"/>
</dbReference>
<proteinExistence type="inferred from homology"/>
<evidence type="ECO:0000256" key="1">
    <source>
        <dbReference type="ARBA" id="ARBA00004861"/>
    </source>
</evidence>
<organism evidence="17 18">
    <name type="scientific">Megaselia scalaris</name>
    <name type="common">Humpbacked fly</name>
    <name type="synonym">Phora scalaris</name>
    <dbReference type="NCBI Taxonomy" id="36166"/>
    <lineage>
        <taxon>Eukaryota</taxon>
        <taxon>Metazoa</taxon>
        <taxon>Ecdysozoa</taxon>
        <taxon>Arthropoda</taxon>
        <taxon>Hexapoda</taxon>
        <taxon>Insecta</taxon>
        <taxon>Pterygota</taxon>
        <taxon>Neoptera</taxon>
        <taxon>Endopterygota</taxon>
        <taxon>Diptera</taxon>
        <taxon>Brachycera</taxon>
        <taxon>Muscomorpha</taxon>
        <taxon>Platypezoidea</taxon>
        <taxon>Phoridae</taxon>
        <taxon>Megaseliini</taxon>
        <taxon>Megaselia</taxon>
    </lineage>
</organism>
<dbReference type="CDD" id="cd04725">
    <property type="entry name" value="OMP_decarboxylase_like"/>
    <property type="match status" value="1"/>
</dbReference>
<reference evidence="18" key="1">
    <citation type="submission" date="2013-02" db="EMBL/GenBank/DDBJ databases">
        <authorList>
            <person name="Hughes D."/>
        </authorList>
    </citation>
    <scope>NUCLEOTIDE SEQUENCE</scope>
    <source>
        <strain>Durham</strain>
        <strain evidence="18">NC isolate 2 -- Noor lab</strain>
    </source>
</reference>
<dbReference type="OMA" id="SAKHVCG"/>
<evidence type="ECO:0000256" key="10">
    <source>
        <dbReference type="ARBA" id="ARBA00022793"/>
    </source>
</evidence>
<dbReference type="UniPathway" id="UPA00070">
    <property type="reaction ID" value="UER00119"/>
</dbReference>
<name>T1GJV6_MEGSC</name>
<keyword evidence="9" id="KW-0808">Transferase</keyword>
<feature type="binding site" evidence="15">
    <location>
        <position position="440"/>
    </location>
    <ligand>
        <name>substrate</name>
    </ligand>
</feature>
<dbReference type="InterPro" id="IPR029057">
    <property type="entry name" value="PRTase-like"/>
</dbReference>
<dbReference type="InterPro" id="IPR000836">
    <property type="entry name" value="PRTase_dom"/>
</dbReference>
<feature type="binding site" evidence="15">
    <location>
        <position position="285"/>
    </location>
    <ligand>
        <name>substrate</name>
    </ligand>
</feature>
<keyword evidence="10" id="KW-0210">Decarboxylase</keyword>
<dbReference type="InterPro" id="IPR018089">
    <property type="entry name" value="OMPdecase_AS"/>
</dbReference>